<organism evidence="2 3">
    <name type="scientific">Phakopsora pachyrhizi</name>
    <name type="common">Asian soybean rust disease fungus</name>
    <dbReference type="NCBI Taxonomy" id="170000"/>
    <lineage>
        <taxon>Eukaryota</taxon>
        <taxon>Fungi</taxon>
        <taxon>Dikarya</taxon>
        <taxon>Basidiomycota</taxon>
        <taxon>Pucciniomycotina</taxon>
        <taxon>Pucciniomycetes</taxon>
        <taxon>Pucciniales</taxon>
        <taxon>Phakopsoraceae</taxon>
        <taxon>Phakopsora</taxon>
    </lineage>
</organism>
<reference evidence="2" key="1">
    <citation type="submission" date="2022-06" db="EMBL/GenBank/DDBJ databases">
        <authorList>
            <consortium name="SYNGENTA / RWTH Aachen University"/>
        </authorList>
    </citation>
    <scope>NUCLEOTIDE SEQUENCE</scope>
</reference>
<feature type="non-terminal residue" evidence="2">
    <location>
        <position position="1"/>
    </location>
</feature>
<comment type="caution">
    <text evidence="2">The sequence shown here is derived from an EMBL/GenBank/DDBJ whole genome shotgun (WGS) entry which is preliminary data.</text>
</comment>
<dbReference type="EMBL" id="CALTRL010004122">
    <property type="protein sequence ID" value="CAH7682497.1"/>
    <property type="molecule type" value="Genomic_DNA"/>
</dbReference>
<feature type="region of interest" description="Disordered" evidence="1">
    <location>
        <begin position="1"/>
        <end position="33"/>
    </location>
</feature>
<name>A0AAV0B666_PHAPC</name>
<dbReference type="AlphaFoldDB" id="A0AAV0B666"/>
<keyword evidence="3" id="KW-1185">Reference proteome</keyword>
<proteinExistence type="predicted"/>
<evidence type="ECO:0000313" key="2">
    <source>
        <dbReference type="EMBL" id="CAH7682497.1"/>
    </source>
</evidence>
<evidence type="ECO:0000313" key="3">
    <source>
        <dbReference type="Proteomes" id="UP001153365"/>
    </source>
</evidence>
<evidence type="ECO:0000256" key="1">
    <source>
        <dbReference type="SAM" id="MobiDB-lite"/>
    </source>
</evidence>
<accession>A0AAV0B666</accession>
<gene>
    <name evidence="2" type="ORF">PPACK8108_LOCUS15433</name>
</gene>
<sequence>EDEEDSPQSEYELETCKRQRKGLRKKTTDKSKRLSRNQRLKKINWELPENVGGMRTVVQVHCRFLLGIQDRNLEIIPPPPCAEEREIAIEQAGHAGFVPDGFDTGPSVSRQTKAYKSFVKSKLLKLGLHWFLWDWDSSWTHPSNELMSIIFYKTLDLALLSCEYNNYTWVTEHSNHAIVSGLMEKYFYHLQSTWRAQQKDGEALAKRSSKILGVVFRKRLAERRQKWCDAGGFISLAAQFCDP</sequence>
<dbReference type="Proteomes" id="UP001153365">
    <property type="component" value="Unassembled WGS sequence"/>
</dbReference>
<feature type="non-terminal residue" evidence="2">
    <location>
        <position position="243"/>
    </location>
</feature>
<protein>
    <submittedName>
        <fullName evidence="2">Uncharacterized protein</fullName>
    </submittedName>
</protein>
<feature type="compositionally biased region" description="Acidic residues" evidence="1">
    <location>
        <begin position="1"/>
        <end position="13"/>
    </location>
</feature>